<comment type="caution">
    <text evidence="2">The sequence shown here is derived from an EMBL/GenBank/DDBJ whole genome shotgun (WGS) entry which is preliminary data.</text>
</comment>
<evidence type="ECO:0000313" key="2">
    <source>
        <dbReference type="EMBL" id="HHS28369.1"/>
    </source>
</evidence>
<dbReference type="AlphaFoldDB" id="A0A7V6A1A9"/>
<organism evidence="2">
    <name type="scientific">Desulfobacca acetoxidans</name>
    <dbReference type="NCBI Taxonomy" id="60893"/>
    <lineage>
        <taxon>Bacteria</taxon>
        <taxon>Pseudomonadati</taxon>
        <taxon>Thermodesulfobacteriota</taxon>
        <taxon>Desulfobaccia</taxon>
        <taxon>Desulfobaccales</taxon>
        <taxon>Desulfobaccaceae</taxon>
        <taxon>Desulfobacca</taxon>
    </lineage>
</organism>
<feature type="domain" description="DUF374" evidence="1">
    <location>
        <begin position="70"/>
        <end position="135"/>
    </location>
</feature>
<name>A0A7V6A1A9_9BACT</name>
<proteinExistence type="predicted"/>
<dbReference type="InterPro" id="IPR007172">
    <property type="entry name" value="DUF374"/>
</dbReference>
<sequence>MKLRLDHPVWRRLAPALAQGYVRLLLGASRSSLHGDAAGQVLLQSPDPVIFAVWHCHLLASLYLARLFCRAKPPLVLMASPSRDGEFIADVARRLGFVVFPGSRRKGGFRALKQMAGYVRQGYSVGLATDGSRGPVHVAQKGVLYLARETQVPIVPAAVASSRKIILNTWDRFEVPLPFGRCGLVMGAPLRVSPEDRGEALEERRRLLEDRLNRLFQRSGNLFG</sequence>
<protein>
    <submittedName>
        <fullName evidence="2">DUF374 domain-containing protein</fullName>
    </submittedName>
</protein>
<gene>
    <name evidence="2" type="ORF">ENV52_01535</name>
</gene>
<dbReference type="CDD" id="cd07983">
    <property type="entry name" value="LPLAT_DUF374-like"/>
    <property type="match status" value="1"/>
</dbReference>
<evidence type="ECO:0000259" key="1">
    <source>
        <dbReference type="Pfam" id="PF04028"/>
    </source>
</evidence>
<dbReference type="EMBL" id="DTGR01000025">
    <property type="protein sequence ID" value="HHS28369.1"/>
    <property type="molecule type" value="Genomic_DNA"/>
</dbReference>
<reference evidence="2" key="1">
    <citation type="journal article" date="2020" name="mSystems">
        <title>Genome- and Community-Level Interaction Insights into Carbon Utilization and Element Cycling Functions of Hydrothermarchaeota in Hydrothermal Sediment.</title>
        <authorList>
            <person name="Zhou Z."/>
            <person name="Liu Y."/>
            <person name="Xu W."/>
            <person name="Pan J."/>
            <person name="Luo Z.H."/>
            <person name="Li M."/>
        </authorList>
    </citation>
    <scope>NUCLEOTIDE SEQUENCE [LARGE SCALE GENOMIC DNA]</scope>
    <source>
        <strain evidence="2">SpSt-767</strain>
    </source>
</reference>
<accession>A0A7V6A1A9</accession>
<dbReference type="Pfam" id="PF04028">
    <property type="entry name" value="DUF374"/>
    <property type="match status" value="1"/>
</dbReference>